<sequence length="85" mass="9726">TGQRYIYTGSSDDSVHIYDVKLSWHGSIIRDCTWHPYRPTLVSSSWDGYLARWEASGDNEDPSVLTCDEQRTSPYDQTYGLSFAL</sequence>
<dbReference type="Pfam" id="PF00400">
    <property type="entry name" value="WD40"/>
    <property type="match status" value="1"/>
</dbReference>
<dbReference type="InterPro" id="IPR051859">
    <property type="entry name" value="DCAF"/>
</dbReference>
<reference evidence="1" key="2">
    <citation type="submission" date="2020-03" db="EMBL/GenBank/DDBJ databases">
        <title>The second near-complete assembly of the hexaploid bread wheat (Triticum aestivum) genome.</title>
        <authorList>
            <person name="Zimin A.V."/>
            <person name="Puiu D."/>
            <person name="Shumante A."/>
            <person name="Alonge M."/>
            <person name="Salzberg S.L."/>
        </authorList>
    </citation>
    <scope>NUCLEOTIDE SEQUENCE</scope>
    <source>
        <tissue evidence="1">Leaf</tissue>
    </source>
</reference>
<reference evidence="1" key="1">
    <citation type="journal article" date="2017" name="Gigascience">
        <title>The first near-complete assembly of the hexaploid bread wheat genome, Triticum aestivum.</title>
        <authorList>
            <person name="Zimin A.V."/>
            <person name="Puiu D."/>
            <person name="Hall R."/>
            <person name="Kingan S."/>
            <person name="Clavijo B.J."/>
            <person name="Salzberg S.L."/>
        </authorList>
    </citation>
    <scope>NUCLEOTIDE SEQUENCE</scope>
    <source>
        <tissue evidence="1">Leaf</tissue>
    </source>
</reference>
<dbReference type="InterPro" id="IPR015943">
    <property type="entry name" value="WD40/YVTN_repeat-like_dom_sf"/>
</dbReference>
<accession>A0A9R1DKM4</accession>
<dbReference type="Proteomes" id="UP000815260">
    <property type="component" value="Chromosome 1D"/>
</dbReference>
<dbReference type="OrthoDB" id="63070at2759"/>
<dbReference type="PANTHER" id="PTHR19847">
    <property type="entry name" value="DDB1- AND CUL4-ASSOCIATED FACTOR 11"/>
    <property type="match status" value="1"/>
</dbReference>
<comment type="caution">
    <text evidence="1">The sequence shown here is derived from an EMBL/GenBank/DDBJ whole genome shotgun (WGS) entry which is preliminary data.</text>
</comment>
<gene>
    <name evidence="1" type="ORF">CFC21_010556</name>
</gene>
<dbReference type="InterPro" id="IPR001680">
    <property type="entry name" value="WD40_rpt"/>
</dbReference>
<evidence type="ECO:0000313" key="1">
    <source>
        <dbReference type="EMBL" id="KAF6993698.1"/>
    </source>
</evidence>
<dbReference type="Gene3D" id="2.130.10.10">
    <property type="entry name" value="YVTN repeat-like/Quinoprotein amine dehydrogenase"/>
    <property type="match status" value="1"/>
</dbReference>
<name>A0A9R1DKM4_WHEAT</name>
<dbReference type="PANTHER" id="PTHR19847:SF26">
    <property type="entry name" value="LEC14B PROTEIN"/>
    <property type="match status" value="1"/>
</dbReference>
<proteinExistence type="predicted"/>
<dbReference type="AlphaFoldDB" id="A0A9R1DKM4"/>
<dbReference type="InterPro" id="IPR036322">
    <property type="entry name" value="WD40_repeat_dom_sf"/>
</dbReference>
<dbReference type="EMBL" id="CM022213">
    <property type="protein sequence ID" value="KAF6993698.1"/>
    <property type="molecule type" value="Genomic_DNA"/>
</dbReference>
<protein>
    <submittedName>
        <fullName evidence="1">Uncharacterized protein</fullName>
    </submittedName>
</protein>
<dbReference type="SUPFAM" id="SSF50978">
    <property type="entry name" value="WD40 repeat-like"/>
    <property type="match status" value="1"/>
</dbReference>
<organism evidence="1">
    <name type="scientific">Triticum aestivum</name>
    <name type="common">Wheat</name>
    <dbReference type="NCBI Taxonomy" id="4565"/>
    <lineage>
        <taxon>Eukaryota</taxon>
        <taxon>Viridiplantae</taxon>
        <taxon>Streptophyta</taxon>
        <taxon>Embryophyta</taxon>
        <taxon>Tracheophyta</taxon>
        <taxon>Spermatophyta</taxon>
        <taxon>Magnoliopsida</taxon>
        <taxon>Liliopsida</taxon>
        <taxon>Poales</taxon>
        <taxon>Poaceae</taxon>
        <taxon>BOP clade</taxon>
        <taxon>Pooideae</taxon>
        <taxon>Triticodae</taxon>
        <taxon>Triticeae</taxon>
        <taxon>Triticinae</taxon>
        <taxon>Triticum</taxon>
    </lineage>
</organism>
<feature type="non-terminal residue" evidence="1">
    <location>
        <position position="1"/>
    </location>
</feature>